<dbReference type="EMBL" id="JACXWY010000004">
    <property type="protein sequence ID" value="MBD3845705.1"/>
    <property type="molecule type" value="Genomic_DNA"/>
</dbReference>
<dbReference type="Pfam" id="PF08546">
    <property type="entry name" value="ApbA_C"/>
    <property type="match status" value="1"/>
</dbReference>
<dbReference type="GO" id="GO:0005737">
    <property type="term" value="C:cytoplasm"/>
    <property type="evidence" value="ECO:0007669"/>
    <property type="project" value="TreeGrafter"/>
</dbReference>
<dbReference type="Proteomes" id="UP000619295">
    <property type="component" value="Unassembled WGS sequence"/>
</dbReference>
<dbReference type="AlphaFoldDB" id="A0A927E992"/>
<evidence type="ECO:0000256" key="8">
    <source>
        <dbReference type="ARBA" id="ARBA00032024"/>
    </source>
</evidence>
<reference evidence="13" key="1">
    <citation type="submission" date="2020-09" db="EMBL/GenBank/DDBJ databases">
        <title>Bosea spartocytisi sp. nov. a root nodule endophyte of Spartocytisus supranubius in the high mountain ecosystem fo the Teide National Park (Canary Islands, Spain).</title>
        <authorList>
            <person name="Pulido-Suarez L."/>
            <person name="Peix A."/>
            <person name="Igual J.M."/>
            <person name="Socas-Perez N."/>
            <person name="Velazquez E."/>
            <person name="Flores-Felix J.D."/>
            <person name="Leon-Barrios M."/>
        </authorList>
    </citation>
    <scope>NUCLEOTIDE SEQUENCE</scope>
    <source>
        <strain evidence="13">SSUT16</strain>
    </source>
</reference>
<dbReference type="GO" id="GO:0050661">
    <property type="term" value="F:NADP binding"/>
    <property type="evidence" value="ECO:0007669"/>
    <property type="project" value="TreeGrafter"/>
</dbReference>
<organism evidence="13 14">
    <name type="scientific">Bosea spartocytisi</name>
    <dbReference type="NCBI Taxonomy" id="2773451"/>
    <lineage>
        <taxon>Bacteria</taxon>
        <taxon>Pseudomonadati</taxon>
        <taxon>Pseudomonadota</taxon>
        <taxon>Alphaproteobacteria</taxon>
        <taxon>Hyphomicrobiales</taxon>
        <taxon>Boseaceae</taxon>
        <taxon>Bosea</taxon>
    </lineage>
</organism>
<dbReference type="SUPFAM" id="SSF48179">
    <property type="entry name" value="6-phosphogluconate dehydrogenase C-terminal domain-like"/>
    <property type="match status" value="1"/>
</dbReference>
<dbReference type="InterPro" id="IPR013328">
    <property type="entry name" value="6PGD_dom2"/>
</dbReference>
<dbReference type="InterPro" id="IPR003710">
    <property type="entry name" value="ApbA"/>
</dbReference>
<evidence type="ECO:0000313" key="13">
    <source>
        <dbReference type="EMBL" id="MBD3845705.1"/>
    </source>
</evidence>
<comment type="function">
    <text evidence="10">Catalyzes the NADPH-dependent reduction of ketopantoate into pantoic acid.</text>
</comment>
<proteinExistence type="inferred from homology"/>
<evidence type="ECO:0000256" key="1">
    <source>
        <dbReference type="ARBA" id="ARBA00004994"/>
    </source>
</evidence>
<evidence type="ECO:0000256" key="4">
    <source>
        <dbReference type="ARBA" id="ARBA00019465"/>
    </source>
</evidence>
<keyword evidence="7 10" id="KW-0560">Oxidoreductase</keyword>
<evidence type="ECO:0000259" key="12">
    <source>
        <dbReference type="Pfam" id="PF08546"/>
    </source>
</evidence>
<dbReference type="Gene3D" id="1.10.1040.10">
    <property type="entry name" value="N-(1-d-carboxylethyl)-l-norvaline Dehydrogenase, domain 2"/>
    <property type="match status" value="1"/>
</dbReference>
<evidence type="ECO:0000256" key="10">
    <source>
        <dbReference type="RuleBase" id="RU362068"/>
    </source>
</evidence>
<evidence type="ECO:0000256" key="2">
    <source>
        <dbReference type="ARBA" id="ARBA00007870"/>
    </source>
</evidence>
<evidence type="ECO:0000259" key="11">
    <source>
        <dbReference type="Pfam" id="PF02558"/>
    </source>
</evidence>
<evidence type="ECO:0000256" key="3">
    <source>
        <dbReference type="ARBA" id="ARBA00013014"/>
    </source>
</evidence>
<dbReference type="GO" id="GO:0015940">
    <property type="term" value="P:pantothenate biosynthetic process"/>
    <property type="evidence" value="ECO:0007669"/>
    <property type="project" value="UniProtKB-KW"/>
</dbReference>
<gene>
    <name evidence="13" type="ORF">IED13_08345</name>
</gene>
<protein>
    <recommendedName>
        <fullName evidence="4 10">2-dehydropantoate 2-reductase</fullName>
        <ecNumber evidence="3 10">1.1.1.169</ecNumber>
    </recommendedName>
    <alternativeName>
        <fullName evidence="8 10">Ketopantoate reductase</fullName>
    </alternativeName>
</protein>
<dbReference type="InterPro" id="IPR008927">
    <property type="entry name" value="6-PGluconate_DH-like_C_sf"/>
</dbReference>
<evidence type="ECO:0000313" key="14">
    <source>
        <dbReference type="Proteomes" id="UP000619295"/>
    </source>
</evidence>
<dbReference type="RefSeq" id="WP_191123900.1">
    <property type="nucleotide sequence ID" value="NZ_JACXWY010000004.1"/>
</dbReference>
<evidence type="ECO:0000256" key="5">
    <source>
        <dbReference type="ARBA" id="ARBA00022655"/>
    </source>
</evidence>
<dbReference type="NCBIfam" id="TIGR00745">
    <property type="entry name" value="apbA_panE"/>
    <property type="match status" value="1"/>
</dbReference>
<comment type="similarity">
    <text evidence="2 10">Belongs to the ketopantoate reductase family.</text>
</comment>
<dbReference type="InterPro" id="IPR050838">
    <property type="entry name" value="Ketopantoate_reductase"/>
</dbReference>
<accession>A0A927E992</accession>
<keyword evidence="14" id="KW-1185">Reference proteome</keyword>
<comment type="pathway">
    <text evidence="1 10">Cofactor biosynthesis; (R)-pantothenate biosynthesis; (R)-pantoate from 3-methyl-2-oxobutanoate: step 2/2.</text>
</comment>
<dbReference type="NCBIfam" id="NF006083">
    <property type="entry name" value="PRK08229.1"/>
    <property type="match status" value="1"/>
</dbReference>
<comment type="catalytic activity">
    <reaction evidence="9 10">
        <text>(R)-pantoate + NADP(+) = 2-dehydropantoate + NADPH + H(+)</text>
        <dbReference type="Rhea" id="RHEA:16233"/>
        <dbReference type="ChEBI" id="CHEBI:11561"/>
        <dbReference type="ChEBI" id="CHEBI:15378"/>
        <dbReference type="ChEBI" id="CHEBI:15980"/>
        <dbReference type="ChEBI" id="CHEBI:57783"/>
        <dbReference type="ChEBI" id="CHEBI:58349"/>
        <dbReference type="EC" id="1.1.1.169"/>
    </reaction>
</comment>
<feature type="domain" description="Ketopantoate reductase C-terminal" evidence="12">
    <location>
        <begin position="178"/>
        <end position="314"/>
    </location>
</feature>
<dbReference type="EC" id="1.1.1.169" evidence="3 10"/>
<dbReference type="PANTHER" id="PTHR43765:SF2">
    <property type="entry name" value="2-DEHYDROPANTOATE 2-REDUCTASE"/>
    <property type="match status" value="1"/>
</dbReference>
<evidence type="ECO:0000256" key="6">
    <source>
        <dbReference type="ARBA" id="ARBA00022857"/>
    </source>
</evidence>
<dbReference type="Pfam" id="PF02558">
    <property type="entry name" value="ApbA"/>
    <property type="match status" value="1"/>
</dbReference>
<dbReference type="PANTHER" id="PTHR43765">
    <property type="entry name" value="2-DEHYDROPANTOATE 2-REDUCTASE-RELATED"/>
    <property type="match status" value="1"/>
</dbReference>
<dbReference type="InterPro" id="IPR013332">
    <property type="entry name" value="KPR_N"/>
</dbReference>
<sequence length="337" mass="35300">MTRICIYGAGSIGCYLGGRLLAAGTDTRFVGRPAAGAALREHGLTVTHYDGRRWTVPPGSIAFATEPEGAAGADLVLLTVKSGGTAAAAAELAPILGATATVVSFQNGIGNGDILRAALKQTVLDGMVPFNVVNPAPGQFHQASQGDLALQASPPGQPDLSAFAQAGLPFLRHAEMAPVQWAKLLLNLNNAVNALADRPLREELSQRDYRRCLALAQREALGLLRHAGIVPAKLTPLPASWIPILLGLPDAIFARLAKRMLAIDPQARSSMSDDLAAGRATEIDWINGEIVRLAGRLGTSAPVNARLCALIRAAEKTHPRPHWTADALLAELEAAAG</sequence>
<feature type="domain" description="Ketopantoate reductase N-terminal" evidence="11">
    <location>
        <begin position="4"/>
        <end position="152"/>
    </location>
</feature>
<dbReference type="GO" id="GO:0008677">
    <property type="term" value="F:2-dehydropantoate 2-reductase activity"/>
    <property type="evidence" value="ECO:0007669"/>
    <property type="project" value="UniProtKB-EC"/>
</dbReference>
<name>A0A927E992_9HYPH</name>
<dbReference type="InterPro" id="IPR036291">
    <property type="entry name" value="NAD(P)-bd_dom_sf"/>
</dbReference>
<keyword evidence="6 10" id="KW-0521">NADP</keyword>
<comment type="caution">
    <text evidence="13">The sequence shown here is derived from an EMBL/GenBank/DDBJ whole genome shotgun (WGS) entry which is preliminary data.</text>
</comment>
<keyword evidence="5 10" id="KW-0566">Pantothenate biosynthesis</keyword>
<dbReference type="SUPFAM" id="SSF51735">
    <property type="entry name" value="NAD(P)-binding Rossmann-fold domains"/>
    <property type="match status" value="1"/>
</dbReference>
<dbReference type="Gene3D" id="3.40.50.720">
    <property type="entry name" value="NAD(P)-binding Rossmann-like Domain"/>
    <property type="match status" value="1"/>
</dbReference>
<evidence type="ECO:0000256" key="9">
    <source>
        <dbReference type="ARBA" id="ARBA00048793"/>
    </source>
</evidence>
<evidence type="ECO:0000256" key="7">
    <source>
        <dbReference type="ARBA" id="ARBA00023002"/>
    </source>
</evidence>
<dbReference type="InterPro" id="IPR013752">
    <property type="entry name" value="KPA_reductase"/>
</dbReference>